<reference evidence="2 3" key="1">
    <citation type="journal article" date="2011" name="J. Bacteriol.">
        <title>Complete genome sequence of the industrial strain Ketogulonicigenium vulgare WSH-001.</title>
        <authorList>
            <person name="Liu L."/>
            <person name="Li Y."/>
            <person name="Zhang J."/>
            <person name="Zhou Z."/>
            <person name="Liu J."/>
            <person name="Li X."/>
            <person name="Zhou J."/>
            <person name="Du G."/>
            <person name="Wang L."/>
            <person name="Chen J."/>
        </authorList>
    </citation>
    <scope>NUCLEOTIDE SEQUENCE [LARGE SCALE GENOMIC DNA]</scope>
    <source>
        <strain evidence="2 3">WSH-001</strain>
    </source>
</reference>
<gene>
    <name evidence="2" type="ordered locus">KVU_0347</name>
</gene>
<organism evidence="2 3">
    <name type="scientific">Ketogulonicigenium vulgare (strain WSH-001)</name>
    <dbReference type="NCBI Taxonomy" id="759362"/>
    <lineage>
        <taxon>Bacteria</taxon>
        <taxon>Pseudomonadati</taxon>
        <taxon>Pseudomonadota</taxon>
        <taxon>Alphaproteobacteria</taxon>
        <taxon>Rhodobacterales</taxon>
        <taxon>Roseobacteraceae</taxon>
        <taxon>Ketogulonicigenium</taxon>
    </lineage>
</organism>
<protein>
    <recommendedName>
        <fullName evidence="1">UPF0386 protein KVU_0347</fullName>
    </recommendedName>
</protein>
<accession>F9Y9T4</accession>
<dbReference type="PATRIC" id="fig|759362.5.peg.363"/>
<dbReference type="RefSeq" id="WP_013383615.1">
    <property type="nucleotide sequence ID" value="NC_017384.1"/>
</dbReference>
<evidence type="ECO:0000313" key="3">
    <source>
        <dbReference type="Proteomes" id="UP000000692"/>
    </source>
</evidence>
<dbReference type="Proteomes" id="UP000000692">
    <property type="component" value="Chromosome"/>
</dbReference>
<evidence type="ECO:0000313" key="2">
    <source>
        <dbReference type="EMBL" id="AEM40186.1"/>
    </source>
</evidence>
<dbReference type="HAMAP" id="MF_00827">
    <property type="entry name" value="UPF0386"/>
    <property type="match status" value="1"/>
</dbReference>
<comment type="similarity">
    <text evidence="1">Belongs to the UPF0386 family.</text>
</comment>
<dbReference type="OrthoDB" id="7204880at2"/>
<dbReference type="AlphaFoldDB" id="F9Y9T4"/>
<name>F9Y9T4_KETVW</name>
<keyword evidence="3" id="KW-1185">Reference proteome</keyword>
<dbReference type="KEGG" id="kvl:KVU_0347"/>
<dbReference type="HOGENOM" id="CLU_164736_0_0_5"/>
<dbReference type="InterPro" id="IPR018654">
    <property type="entry name" value="YjhX_toxin"/>
</dbReference>
<dbReference type="NCBIfam" id="NF010240">
    <property type="entry name" value="PRK13687.1"/>
    <property type="match status" value="1"/>
</dbReference>
<dbReference type="Pfam" id="PF09857">
    <property type="entry name" value="YjhX_toxin"/>
    <property type="match status" value="1"/>
</dbReference>
<proteinExistence type="inferred from homology"/>
<dbReference type="EMBL" id="CP002018">
    <property type="protein sequence ID" value="AEM40186.1"/>
    <property type="molecule type" value="Genomic_DNA"/>
</dbReference>
<evidence type="ECO:0000256" key="1">
    <source>
        <dbReference type="HAMAP-Rule" id="MF_00827"/>
    </source>
</evidence>
<dbReference type="eggNOG" id="COG3811">
    <property type="taxonomic scope" value="Bacteria"/>
</dbReference>
<sequence length="108" mass="12278">MKQKPPGAPRIGCLFTPFYEPSMNISKYEQRALHVLALGGRILHEREKNAKITAVTCFTREGMILSDFDLATFQKLLRKGLIESRLGSPYRISRRGRMSVRAQLNNQG</sequence>